<dbReference type="HOGENOM" id="CLU_038857_1_1_1"/>
<name>A0A0D2E0D5_9EURO</name>
<reference evidence="2 3" key="1">
    <citation type="submission" date="2015-01" db="EMBL/GenBank/DDBJ databases">
        <title>The Genome Sequence of Exophiala oligosperma CBS72588.</title>
        <authorList>
            <consortium name="The Broad Institute Genomics Platform"/>
            <person name="Cuomo C."/>
            <person name="de Hoog S."/>
            <person name="Gorbushina A."/>
            <person name="Stielow B."/>
            <person name="Teixiera M."/>
            <person name="Abouelleil A."/>
            <person name="Chapman S.B."/>
            <person name="Priest M."/>
            <person name="Young S.K."/>
            <person name="Wortman J."/>
            <person name="Nusbaum C."/>
            <person name="Birren B."/>
        </authorList>
    </citation>
    <scope>NUCLEOTIDE SEQUENCE [LARGE SCALE GENOMIC DNA]</scope>
    <source>
        <strain evidence="2 3">CBS 72588</strain>
    </source>
</reference>
<dbReference type="OrthoDB" id="2896006at2759"/>
<organism evidence="2 3">
    <name type="scientific">Exophiala oligosperma</name>
    <dbReference type="NCBI Taxonomy" id="215243"/>
    <lineage>
        <taxon>Eukaryota</taxon>
        <taxon>Fungi</taxon>
        <taxon>Dikarya</taxon>
        <taxon>Ascomycota</taxon>
        <taxon>Pezizomycotina</taxon>
        <taxon>Eurotiomycetes</taxon>
        <taxon>Chaetothyriomycetidae</taxon>
        <taxon>Chaetothyriales</taxon>
        <taxon>Herpotrichiellaceae</taxon>
        <taxon>Exophiala</taxon>
    </lineage>
</organism>
<keyword evidence="3" id="KW-1185">Reference proteome</keyword>
<dbReference type="VEuPathDB" id="FungiDB:PV06_01433"/>
<dbReference type="RefSeq" id="XP_016269089.1">
    <property type="nucleotide sequence ID" value="XM_016402036.1"/>
</dbReference>
<proteinExistence type="predicted"/>
<feature type="transmembrane region" description="Helical" evidence="1">
    <location>
        <begin position="228"/>
        <end position="254"/>
    </location>
</feature>
<evidence type="ECO:0000313" key="2">
    <source>
        <dbReference type="EMBL" id="KIW48873.1"/>
    </source>
</evidence>
<dbReference type="STRING" id="215243.A0A0D2E0D5"/>
<dbReference type="EMBL" id="KN847332">
    <property type="protein sequence ID" value="KIW48873.1"/>
    <property type="molecule type" value="Genomic_DNA"/>
</dbReference>
<feature type="transmembrane region" description="Helical" evidence="1">
    <location>
        <begin position="274"/>
        <end position="292"/>
    </location>
</feature>
<dbReference type="AlphaFoldDB" id="A0A0D2E0D5"/>
<feature type="transmembrane region" description="Helical" evidence="1">
    <location>
        <begin position="148"/>
        <end position="170"/>
    </location>
</feature>
<feature type="transmembrane region" description="Helical" evidence="1">
    <location>
        <begin position="361"/>
        <end position="384"/>
    </location>
</feature>
<protein>
    <submittedName>
        <fullName evidence="2">Uncharacterized protein</fullName>
    </submittedName>
</protein>
<keyword evidence="1" id="KW-0812">Transmembrane</keyword>
<keyword evidence="1" id="KW-1133">Transmembrane helix</keyword>
<accession>A0A0D2E0D5</accession>
<feature type="transmembrane region" description="Helical" evidence="1">
    <location>
        <begin position="45"/>
        <end position="65"/>
    </location>
</feature>
<evidence type="ECO:0000256" key="1">
    <source>
        <dbReference type="SAM" id="Phobius"/>
    </source>
</evidence>
<dbReference type="Proteomes" id="UP000053342">
    <property type="component" value="Unassembled WGS sequence"/>
</dbReference>
<feature type="transmembrane region" description="Helical" evidence="1">
    <location>
        <begin position="182"/>
        <end position="207"/>
    </location>
</feature>
<gene>
    <name evidence="2" type="ORF">PV06_01433</name>
</gene>
<keyword evidence="1" id="KW-0472">Membrane</keyword>
<sequence>MTLTSHFVRRGMEAAHGGMHGMMAAADDSQHGDGKPPQVPPVSGLVFFLSGFAVVLFMFTIIYTYGHILPTLCMIESPETEAYVPVDTMEPTNPPAYSESAAPKPTDEEDGDMLLVRNKPVTASIRATILHLRARAGYWSRLRGLSMFLAWNILSGIILSIFVTIIGTAFGGRLRIAFGSRLGIAFATIAVETILSTFHMGWIHIVISEPNPKRWYQRIPSFKTWPKIAPAVALWATANQVVAILPMLVCGSFGSLKHMDNPDYTPDKKDLYAVGAQGIMGMFLSVLLFILLQIPASVTMVRVAASMLPEEDETIVPFDRTFGGKTTPTILGGQGKIGLVEAWRSFAWASRIRLVKLMIKVALIVMACWFFFTMVLVAEAHLLFGDKLGEMMKAMHGAVRHH</sequence>
<dbReference type="GeneID" id="27353507"/>
<evidence type="ECO:0000313" key="3">
    <source>
        <dbReference type="Proteomes" id="UP000053342"/>
    </source>
</evidence>